<proteinExistence type="predicted"/>
<organism evidence="1 2">
    <name type="scientific">Ceratodon purpureus</name>
    <name type="common">Fire moss</name>
    <name type="synonym">Dicranum purpureum</name>
    <dbReference type="NCBI Taxonomy" id="3225"/>
    <lineage>
        <taxon>Eukaryota</taxon>
        <taxon>Viridiplantae</taxon>
        <taxon>Streptophyta</taxon>
        <taxon>Embryophyta</taxon>
        <taxon>Bryophyta</taxon>
        <taxon>Bryophytina</taxon>
        <taxon>Bryopsida</taxon>
        <taxon>Dicranidae</taxon>
        <taxon>Pseudoditrichales</taxon>
        <taxon>Ditrichaceae</taxon>
        <taxon>Ceratodon</taxon>
    </lineage>
</organism>
<dbReference type="Proteomes" id="UP000822688">
    <property type="component" value="Chromosome 12"/>
</dbReference>
<protein>
    <submittedName>
        <fullName evidence="1">Uncharacterized protein</fullName>
    </submittedName>
</protein>
<comment type="caution">
    <text evidence="1">The sequence shown here is derived from an EMBL/GenBank/DDBJ whole genome shotgun (WGS) entry which is preliminary data.</text>
</comment>
<reference evidence="1" key="1">
    <citation type="submission" date="2020-06" db="EMBL/GenBank/DDBJ databases">
        <title>WGS assembly of Ceratodon purpureus strain R40.</title>
        <authorList>
            <person name="Carey S.B."/>
            <person name="Jenkins J."/>
            <person name="Shu S."/>
            <person name="Lovell J.T."/>
            <person name="Sreedasyam A."/>
            <person name="Maumus F."/>
            <person name="Tiley G.P."/>
            <person name="Fernandez-Pozo N."/>
            <person name="Barry K."/>
            <person name="Chen C."/>
            <person name="Wang M."/>
            <person name="Lipzen A."/>
            <person name="Daum C."/>
            <person name="Saski C.A."/>
            <person name="Payton A.C."/>
            <person name="Mcbreen J.C."/>
            <person name="Conrad R.E."/>
            <person name="Kollar L.M."/>
            <person name="Olsson S."/>
            <person name="Huttunen S."/>
            <person name="Landis J.B."/>
            <person name="Wickett N.J."/>
            <person name="Johnson M.G."/>
            <person name="Rensing S.A."/>
            <person name="Grimwood J."/>
            <person name="Schmutz J."/>
            <person name="Mcdaniel S.F."/>
        </authorList>
    </citation>
    <scope>NUCLEOTIDE SEQUENCE</scope>
    <source>
        <strain evidence="1">R40</strain>
    </source>
</reference>
<keyword evidence="2" id="KW-1185">Reference proteome</keyword>
<name>A0A8T0GEE6_CERPU</name>
<evidence type="ECO:0000313" key="2">
    <source>
        <dbReference type="Proteomes" id="UP000822688"/>
    </source>
</evidence>
<gene>
    <name evidence="1" type="ORF">KC19_12G179800</name>
</gene>
<sequence>MEGAKTRGPISAGKFGELPNRVLELEKCLICKHQAAKLQAAPWIKLPGLLLCQSQAVI</sequence>
<dbReference type="EMBL" id="CM026433">
    <property type="protein sequence ID" value="KAG0555582.1"/>
    <property type="molecule type" value="Genomic_DNA"/>
</dbReference>
<accession>A0A8T0GEE6</accession>
<dbReference type="AlphaFoldDB" id="A0A8T0GEE6"/>
<evidence type="ECO:0000313" key="1">
    <source>
        <dbReference type="EMBL" id="KAG0555582.1"/>
    </source>
</evidence>